<gene>
    <name evidence="1" type="ORF">M422DRAFT_263769</name>
</gene>
<name>A0A0C9V9X9_SPHS4</name>
<dbReference type="HOGENOM" id="CLU_1994051_0_0_1"/>
<keyword evidence="2" id="KW-1185">Reference proteome</keyword>
<dbReference type="AlphaFoldDB" id="A0A0C9V9X9"/>
<dbReference type="OrthoDB" id="2800503at2759"/>
<evidence type="ECO:0000313" key="2">
    <source>
        <dbReference type="Proteomes" id="UP000054279"/>
    </source>
</evidence>
<protein>
    <submittedName>
        <fullName evidence="1">Uncharacterized protein</fullName>
    </submittedName>
</protein>
<dbReference type="Proteomes" id="UP000054279">
    <property type="component" value="Unassembled WGS sequence"/>
</dbReference>
<proteinExistence type="predicted"/>
<reference evidence="1 2" key="1">
    <citation type="submission" date="2014-06" db="EMBL/GenBank/DDBJ databases">
        <title>Evolutionary Origins and Diversification of the Mycorrhizal Mutualists.</title>
        <authorList>
            <consortium name="DOE Joint Genome Institute"/>
            <consortium name="Mycorrhizal Genomics Consortium"/>
            <person name="Kohler A."/>
            <person name="Kuo A."/>
            <person name="Nagy L.G."/>
            <person name="Floudas D."/>
            <person name="Copeland A."/>
            <person name="Barry K.W."/>
            <person name="Cichocki N."/>
            <person name="Veneault-Fourrey C."/>
            <person name="LaButti K."/>
            <person name="Lindquist E.A."/>
            <person name="Lipzen A."/>
            <person name="Lundell T."/>
            <person name="Morin E."/>
            <person name="Murat C."/>
            <person name="Riley R."/>
            <person name="Ohm R."/>
            <person name="Sun H."/>
            <person name="Tunlid A."/>
            <person name="Henrissat B."/>
            <person name="Grigoriev I.V."/>
            <person name="Hibbett D.S."/>
            <person name="Martin F."/>
        </authorList>
    </citation>
    <scope>NUCLEOTIDE SEQUENCE [LARGE SCALE GENOMIC DNA]</scope>
    <source>
        <strain evidence="1 2">SS14</strain>
    </source>
</reference>
<organism evidence="1 2">
    <name type="scientific">Sphaerobolus stellatus (strain SS14)</name>
    <dbReference type="NCBI Taxonomy" id="990650"/>
    <lineage>
        <taxon>Eukaryota</taxon>
        <taxon>Fungi</taxon>
        <taxon>Dikarya</taxon>
        <taxon>Basidiomycota</taxon>
        <taxon>Agaricomycotina</taxon>
        <taxon>Agaricomycetes</taxon>
        <taxon>Phallomycetidae</taxon>
        <taxon>Geastrales</taxon>
        <taxon>Sphaerobolaceae</taxon>
        <taxon>Sphaerobolus</taxon>
    </lineage>
</organism>
<dbReference type="EMBL" id="KN837203">
    <property type="protein sequence ID" value="KIJ34121.1"/>
    <property type="molecule type" value="Genomic_DNA"/>
</dbReference>
<accession>A0A0C9V9X9</accession>
<evidence type="ECO:0000313" key="1">
    <source>
        <dbReference type="EMBL" id="KIJ34121.1"/>
    </source>
</evidence>
<sequence>MLPVTGPPDGTPLARTTQRPGLHDMTKITMLAKGNTKARQILVDETVTAGGTATLATLEPAELIAKANLTLRDLSNWLGMEVQAVTANRLQNGGIVYELNSSEAASMIRRDEETRQNFMNLYWSP</sequence>